<dbReference type="PANTHER" id="PTHR45138:SF24">
    <property type="entry name" value="DIGUANYLATE CYCLASE DGCC-RELATED"/>
    <property type="match status" value="1"/>
</dbReference>
<name>A0A5Q2RFN7_9ACTN</name>
<dbReference type="InterPro" id="IPR043128">
    <property type="entry name" value="Rev_trsase/Diguanyl_cyclase"/>
</dbReference>
<dbReference type="PROSITE" id="PS50887">
    <property type="entry name" value="GGDEF"/>
    <property type="match status" value="1"/>
</dbReference>
<dbReference type="Pfam" id="PF00990">
    <property type="entry name" value="GGDEF"/>
    <property type="match status" value="1"/>
</dbReference>
<dbReference type="GO" id="GO:0043709">
    <property type="term" value="P:cell adhesion involved in single-species biofilm formation"/>
    <property type="evidence" value="ECO:0007669"/>
    <property type="project" value="TreeGrafter"/>
</dbReference>
<evidence type="ECO:0000313" key="2">
    <source>
        <dbReference type="EMBL" id="QGG94513.1"/>
    </source>
</evidence>
<dbReference type="InterPro" id="IPR050469">
    <property type="entry name" value="Diguanylate_Cyclase"/>
</dbReference>
<accession>A0A5Q2RFN7</accession>
<feature type="domain" description="GGDEF" evidence="1">
    <location>
        <begin position="195"/>
        <end position="325"/>
    </location>
</feature>
<evidence type="ECO:0000259" key="1">
    <source>
        <dbReference type="PROSITE" id="PS50887"/>
    </source>
</evidence>
<proteinExistence type="predicted"/>
<dbReference type="InterPro" id="IPR029787">
    <property type="entry name" value="Nucleotide_cyclase"/>
</dbReference>
<protein>
    <submittedName>
        <fullName evidence="2">Diguanylate cyclase</fullName>
    </submittedName>
</protein>
<dbReference type="AlphaFoldDB" id="A0A5Q2RFN7"/>
<gene>
    <name evidence="2" type="ORF">GH723_05010</name>
</gene>
<dbReference type="SUPFAM" id="SSF55073">
    <property type="entry name" value="Nucleotide cyclase"/>
    <property type="match status" value="1"/>
</dbReference>
<dbReference type="GO" id="GO:1902201">
    <property type="term" value="P:negative regulation of bacterial-type flagellum-dependent cell motility"/>
    <property type="evidence" value="ECO:0007669"/>
    <property type="project" value="TreeGrafter"/>
</dbReference>
<organism evidence="2 3">
    <name type="scientific">Actinomarinicola tropica</name>
    <dbReference type="NCBI Taxonomy" id="2789776"/>
    <lineage>
        <taxon>Bacteria</taxon>
        <taxon>Bacillati</taxon>
        <taxon>Actinomycetota</taxon>
        <taxon>Acidimicrobiia</taxon>
        <taxon>Acidimicrobiales</taxon>
        <taxon>Iamiaceae</taxon>
        <taxon>Actinomarinicola</taxon>
    </lineage>
</organism>
<keyword evidence="3" id="KW-1185">Reference proteome</keyword>
<dbReference type="RefSeq" id="WP_153758619.1">
    <property type="nucleotide sequence ID" value="NZ_CP045851.1"/>
</dbReference>
<dbReference type="GO" id="GO:0052621">
    <property type="term" value="F:diguanylate cyclase activity"/>
    <property type="evidence" value="ECO:0007669"/>
    <property type="project" value="TreeGrafter"/>
</dbReference>
<dbReference type="EMBL" id="CP045851">
    <property type="protein sequence ID" value="QGG94513.1"/>
    <property type="molecule type" value="Genomic_DNA"/>
</dbReference>
<reference evidence="2 3" key="1">
    <citation type="submission" date="2019-11" db="EMBL/GenBank/DDBJ databases">
        <authorList>
            <person name="He Y."/>
        </authorList>
    </citation>
    <scope>NUCLEOTIDE SEQUENCE [LARGE SCALE GENOMIC DNA]</scope>
    <source>
        <strain evidence="2 3">SCSIO 58843</strain>
    </source>
</reference>
<dbReference type="SMART" id="SM00267">
    <property type="entry name" value="GGDEF"/>
    <property type="match status" value="1"/>
</dbReference>
<dbReference type="PANTHER" id="PTHR45138">
    <property type="entry name" value="REGULATORY COMPONENTS OF SENSORY TRANSDUCTION SYSTEM"/>
    <property type="match status" value="1"/>
</dbReference>
<dbReference type="Proteomes" id="UP000334019">
    <property type="component" value="Chromosome"/>
</dbReference>
<dbReference type="CDD" id="cd01949">
    <property type="entry name" value="GGDEF"/>
    <property type="match status" value="1"/>
</dbReference>
<dbReference type="InterPro" id="IPR000160">
    <property type="entry name" value="GGDEF_dom"/>
</dbReference>
<dbReference type="KEGG" id="atq:GH723_05010"/>
<sequence length="336" mass="35656">MRRADRDQLAHLRSRVDLVDRTRRALAVAASDDEAVRAVAAALDAALPDVVTVRTFEHGPDLALDPDLRARLGAALAPAECLAVRGPATVVTPSSRQVDACTHLRDVDDPVSAVCVPVAHGREVFAALHWTGPVGHPLDATLVRALEVVAHLLGAELALRHEPGLDEPARTDPLTSVLNRRSTMQSIRRLVRDLVPFSLAVCDLDRFADYDAVHGHDVGDRALRLYAQALTRTVRPGDVVGRTAGDVFTVVFPGTSAIDAAHALERVREALVLDLSTGDLGPFTVSCGVSDSDQGDSIEAIVETAELAVALAKASGGNRVVVAGEQTTHLPGEPWT</sequence>
<dbReference type="GO" id="GO:0005886">
    <property type="term" value="C:plasma membrane"/>
    <property type="evidence" value="ECO:0007669"/>
    <property type="project" value="TreeGrafter"/>
</dbReference>
<dbReference type="Gene3D" id="3.30.70.270">
    <property type="match status" value="1"/>
</dbReference>
<dbReference type="NCBIfam" id="TIGR00254">
    <property type="entry name" value="GGDEF"/>
    <property type="match status" value="1"/>
</dbReference>
<evidence type="ECO:0000313" key="3">
    <source>
        <dbReference type="Proteomes" id="UP000334019"/>
    </source>
</evidence>